<dbReference type="Gene3D" id="3.40.1030.10">
    <property type="entry name" value="Nucleoside phosphorylase/phosphoribosyltransferase catalytic domain"/>
    <property type="match status" value="1"/>
</dbReference>
<feature type="domain" description="Glycosyl transferase family 3" evidence="3">
    <location>
        <begin position="145"/>
        <end position="298"/>
    </location>
</feature>
<protein>
    <submittedName>
        <fullName evidence="5">Anthranilate phosphoribosyltransferase</fullName>
    </submittedName>
</protein>
<evidence type="ECO:0000313" key="6">
    <source>
        <dbReference type="Proteomes" id="UP000199227"/>
    </source>
</evidence>
<dbReference type="SUPFAM" id="SSF47648">
    <property type="entry name" value="Nucleoside phosphorylase/phosphoribosyltransferase N-terminal domain"/>
    <property type="match status" value="1"/>
</dbReference>
<proteinExistence type="predicted"/>
<dbReference type="STRING" id="223786.SAMN05216234_14323"/>
<dbReference type="Pfam" id="PF00591">
    <property type="entry name" value="Glycos_transf_3"/>
    <property type="match status" value="1"/>
</dbReference>
<dbReference type="AlphaFoldDB" id="A0A1I5TGL8"/>
<dbReference type="OrthoDB" id="9926at2"/>
<dbReference type="GO" id="GO:0004048">
    <property type="term" value="F:anthranilate phosphoribosyltransferase activity"/>
    <property type="evidence" value="ECO:0007669"/>
    <property type="project" value="InterPro"/>
</dbReference>
<dbReference type="EMBL" id="FOXB01000043">
    <property type="protein sequence ID" value="SFP81546.1"/>
    <property type="molecule type" value="Genomic_DNA"/>
</dbReference>
<evidence type="ECO:0000313" key="5">
    <source>
        <dbReference type="EMBL" id="SFP81546.1"/>
    </source>
</evidence>
<dbReference type="RefSeq" id="WP_092913775.1">
    <property type="nucleotide sequence ID" value="NZ_FOXB01000043.1"/>
</dbReference>
<dbReference type="SUPFAM" id="SSF52418">
    <property type="entry name" value="Nucleoside phosphorylase/phosphoribosyltransferase catalytic domain"/>
    <property type="match status" value="1"/>
</dbReference>
<dbReference type="PANTHER" id="PTHR43285">
    <property type="entry name" value="ANTHRANILATE PHOSPHORIBOSYLTRANSFERASE"/>
    <property type="match status" value="1"/>
</dbReference>
<keyword evidence="2 5" id="KW-0808">Transferase</keyword>
<dbReference type="GO" id="GO:0005829">
    <property type="term" value="C:cytosol"/>
    <property type="evidence" value="ECO:0007669"/>
    <property type="project" value="TreeGrafter"/>
</dbReference>
<organism evidence="5 6">
    <name type="scientific">Hydrogenimonas thermophila</name>
    <dbReference type="NCBI Taxonomy" id="223786"/>
    <lineage>
        <taxon>Bacteria</taxon>
        <taxon>Pseudomonadati</taxon>
        <taxon>Campylobacterota</taxon>
        <taxon>Epsilonproteobacteria</taxon>
        <taxon>Campylobacterales</taxon>
        <taxon>Hydrogenimonadaceae</taxon>
        <taxon>Hydrogenimonas</taxon>
    </lineage>
</organism>
<keyword evidence="6" id="KW-1185">Reference proteome</keyword>
<dbReference type="InterPro" id="IPR035902">
    <property type="entry name" value="Nuc_phospho_transferase"/>
</dbReference>
<dbReference type="InterPro" id="IPR000312">
    <property type="entry name" value="Glycosyl_Trfase_fam3"/>
</dbReference>
<dbReference type="GO" id="GO:0000162">
    <property type="term" value="P:L-tryptophan biosynthetic process"/>
    <property type="evidence" value="ECO:0007669"/>
    <property type="project" value="InterPro"/>
</dbReference>
<dbReference type="InterPro" id="IPR036320">
    <property type="entry name" value="Glycosyl_Trfase_fam3_N_dom_sf"/>
</dbReference>
<name>A0A1I5TGL8_9BACT</name>
<dbReference type="PANTHER" id="PTHR43285:SF2">
    <property type="entry name" value="ANTHRANILATE PHOSPHORIBOSYLTRANSFERASE"/>
    <property type="match status" value="1"/>
</dbReference>
<evidence type="ECO:0000259" key="3">
    <source>
        <dbReference type="Pfam" id="PF00591"/>
    </source>
</evidence>
<dbReference type="InterPro" id="IPR005940">
    <property type="entry name" value="Anthranilate_Pribosyl_Tfrase"/>
</dbReference>
<dbReference type="Gene3D" id="1.20.970.10">
    <property type="entry name" value="Transferase, Pyrimidine Nucleoside Phosphorylase, Chain C"/>
    <property type="match status" value="1"/>
</dbReference>
<dbReference type="Pfam" id="PF02885">
    <property type="entry name" value="Glycos_trans_3N"/>
    <property type="match status" value="1"/>
</dbReference>
<evidence type="ECO:0000256" key="2">
    <source>
        <dbReference type="ARBA" id="ARBA00022679"/>
    </source>
</evidence>
<dbReference type="InterPro" id="IPR017459">
    <property type="entry name" value="Glycosyl_Trfase_fam3_N_dom"/>
</dbReference>
<sequence>MSEKFIKYIKCVGTGPKHNRDLTAEEMRDAMEQILSGIAEPEQVTAFLLGWRLKPETIDEYRAALAVLDKYTKKESVSDGIEIGYPFDGKANNPYIFSIAAPLVEPYGIEVVVNGSDIKSSKGGATVKDIFTSLPKPKNLKYFDRKEYCKALDDLTPLRQKLGLRTGLNTLERLPNVANCNTALIGVFHKPYVKKYFEIFGDRYKRLVIIKGDKGTPEIFGKCNIWVCESNNIEEITIDPANFGIDYKKSSESFSKDEILKMVSNPSLELMQIAKLNAAVWLYAKEKAPSIESGWEMLNSL</sequence>
<dbReference type="Proteomes" id="UP000199227">
    <property type="component" value="Unassembled WGS sequence"/>
</dbReference>
<evidence type="ECO:0000259" key="4">
    <source>
        <dbReference type="Pfam" id="PF02885"/>
    </source>
</evidence>
<keyword evidence="1 5" id="KW-0328">Glycosyltransferase</keyword>
<feature type="domain" description="Glycosyl transferase family 3 N-terminal" evidence="4">
    <location>
        <begin position="8"/>
        <end position="68"/>
    </location>
</feature>
<accession>A0A1I5TGL8</accession>
<gene>
    <name evidence="5" type="ORF">SAMN05216234_14323</name>
</gene>
<evidence type="ECO:0000256" key="1">
    <source>
        <dbReference type="ARBA" id="ARBA00022676"/>
    </source>
</evidence>
<reference evidence="5 6" key="1">
    <citation type="submission" date="2016-10" db="EMBL/GenBank/DDBJ databases">
        <authorList>
            <person name="de Groot N.N."/>
        </authorList>
    </citation>
    <scope>NUCLEOTIDE SEQUENCE [LARGE SCALE GENOMIC DNA]</scope>
    <source>
        <strain evidence="5 6">EP1-55-1</strain>
    </source>
</reference>